<proteinExistence type="predicted"/>
<sequence>MIAHVIFPTRNTTTPPSLTSPTNQDKIQHKPTSQPYHIKPARRHKFSLLFKIHLAPPFPSEAAALSSPRLQLRGPLNPRFGSQAISDKNLLRTSRSQREVTDTRAPSCDTLHHRSWRCRPVRHRQHLTDRLPRPPSMYLCPTSLAHFPFGSSSLSCREMLADLSDPKEGELTTQTCSLFMNPEFPVLIESAASKPYGSTANEAHDATSGSVAWTWHSAGTSVHVLVPVAFGTPVPEFPLSTLLPDAENRIRGQGIDKTDFTSFPLQRTCKPVLQGARASDHLDAGGGMRFGTPSGTGAALLGSGWTPGEGPPVGGCLYAAFPAAPSLRPAAHGANTASLVSPVHVFHSRDVLSRSHFAPWNPLLQRVPFCSLSRALPAVRSPSALLGTLAPDALGHRSASYAHFKWRSFQNFRVGLKVAVALLSDPPPPSSSLRNRFFL</sequence>
<organism evidence="2 3">
    <name type="scientific">Penaeus vannamei</name>
    <name type="common">Whiteleg shrimp</name>
    <name type="synonym">Litopenaeus vannamei</name>
    <dbReference type="NCBI Taxonomy" id="6689"/>
    <lineage>
        <taxon>Eukaryota</taxon>
        <taxon>Metazoa</taxon>
        <taxon>Ecdysozoa</taxon>
        <taxon>Arthropoda</taxon>
        <taxon>Crustacea</taxon>
        <taxon>Multicrustacea</taxon>
        <taxon>Malacostraca</taxon>
        <taxon>Eumalacostraca</taxon>
        <taxon>Eucarida</taxon>
        <taxon>Decapoda</taxon>
        <taxon>Dendrobranchiata</taxon>
        <taxon>Penaeoidea</taxon>
        <taxon>Penaeidae</taxon>
        <taxon>Penaeus</taxon>
    </lineage>
</organism>
<name>A0A423TV35_PENVA</name>
<evidence type="ECO:0000313" key="3">
    <source>
        <dbReference type="Proteomes" id="UP000283509"/>
    </source>
</evidence>
<dbReference type="EMBL" id="QCYY01001132">
    <property type="protein sequence ID" value="ROT80316.1"/>
    <property type="molecule type" value="Genomic_DNA"/>
</dbReference>
<protein>
    <submittedName>
        <fullName evidence="2">Uncharacterized protein</fullName>
    </submittedName>
</protein>
<feature type="region of interest" description="Disordered" evidence="1">
    <location>
        <begin position="1"/>
        <end position="34"/>
    </location>
</feature>
<dbReference type="AlphaFoldDB" id="A0A423TV35"/>
<evidence type="ECO:0000256" key="1">
    <source>
        <dbReference type="SAM" id="MobiDB-lite"/>
    </source>
</evidence>
<comment type="caution">
    <text evidence="2">The sequence shown here is derived from an EMBL/GenBank/DDBJ whole genome shotgun (WGS) entry which is preliminary data.</text>
</comment>
<evidence type="ECO:0000313" key="2">
    <source>
        <dbReference type="EMBL" id="ROT80316.1"/>
    </source>
</evidence>
<keyword evidence="3" id="KW-1185">Reference proteome</keyword>
<dbReference type="Proteomes" id="UP000283509">
    <property type="component" value="Unassembled WGS sequence"/>
</dbReference>
<reference evidence="2 3" key="2">
    <citation type="submission" date="2019-01" db="EMBL/GenBank/DDBJ databases">
        <title>The decoding of complex shrimp genome reveals the adaptation for benthos swimmer, frequently molting mechanism and breeding impact on genome.</title>
        <authorList>
            <person name="Sun Y."/>
            <person name="Gao Y."/>
            <person name="Yu Y."/>
        </authorList>
    </citation>
    <scope>NUCLEOTIDE SEQUENCE [LARGE SCALE GENOMIC DNA]</scope>
    <source>
        <tissue evidence="2">Muscle</tissue>
    </source>
</reference>
<gene>
    <name evidence="2" type="ORF">C7M84_000964</name>
</gene>
<accession>A0A423TV35</accession>
<reference evidence="2 3" key="1">
    <citation type="submission" date="2018-04" db="EMBL/GenBank/DDBJ databases">
        <authorList>
            <person name="Zhang X."/>
            <person name="Yuan J."/>
            <person name="Li F."/>
            <person name="Xiang J."/>
        </authorList>
    </citation>
    <scope>NUCLEOTIDE SEQUENCE [LARGE SCALE GENOMIC DNA]</scope>
    <source>
        <tissue evidence="2">Muscle</tissue>
    </source>
</reference>
<feature type="compositionally biased region" description="Low complexity" evidence="1">
    <location>
        <begin position="8"/>
        <end position="23"/>
    </location>
</feature>